<organism evidence="1 2">
    <name type="scientific">Burkholderia contaminans</name>
    <dbReference type="NCBI Taxonomy" id="488447"/>
    <lineage>
        <taxon>Bacteria</taxon>
        <taxon>Pseudomonadati</taxon>
        <taxon>Pseudomonadota</taxon>
        <taxon>Betaproteobacteria</taxon>
        <taxon>Burkholderiales</taxon>
        <taxon>Burkholderiaceae</taxon>
        <taxon>Burkholderia</taxon>
        <taxon>Burkholderia cepacia complex</taxon>
    </lineage>
</organism>
<comment type="caution">
    <text evidence="1">The sequence shown here is derived from an EMBL/GenBank/DDBJ whole genome shotgun (WGS) entry which is preliminary data.</text>
</comment>
<gene>
    <name evidence="1" type="ORF">DF037_07760</name>
</gene>
<reference evidence="1 2" key="1">
    <citation type="submission" date="2018-08" db="EMBL/GenBank/DDBJ databases">
        <title>Comparative analysis of Burkholderia isolates from Puerto Rico.</title>
        <authorList>
            <person name="Hall C."/>
            <person name="Sahl J."/>
            <person name="Wagner D."/>
        </authorList>
    </citation>
    <scope>NUCLEOTIDE SEQUENCE [LARGE SCALE GENOMIC DNA]</scope>
    <source>
        <strain evidence="1 2">Bp9001</strain>
    </source>
</reference>
<accession>A0A3N8SN33</accession>
<dbReference type="AlphaFoldDB" id="A0A3N8SN33"/>
<name>A0A3N8SN33_9BURK</name>
<dbReference type="Proteomes" id="UP000269271">
    <property type="component" value="Unassembled WGS sequence"/>
</dbReference>
<evidence type="ECO:0000313" key="2">
    <source>
        <dbReference type="Proteomes" id="UP000269271"/>
    </source>
</evidence>
<protein>
    <submittedName>
        <fullName evidence="1">Uncharacterized protein</fullName>
    </submittedName>
</protein>
<proteinExistence type="predicted"/>
<sequence>MRDQAIDGAAAGNQYVFTFETVSSILATDRARRDADYDTPNRTVAYAQIAGDVDSPVRGDQVELDSIDKCKYNLEAIPDGVAICMVLGYRGTE</sequence>
<dbReference type="RefSeq" id="WP_046544674.1">
    <property type="nucleotide sequence ID" value="NZ_CADEVN010000008.1"/>
</dbReference>
<dbReference type="EMBL" id="QTQX01000004">
    <property type="protein sequence ID" value="RQT33469.1"/>
    <property type="molecule type" value="Genomic_DNA"/>
</dbReference>
<evidence type="ECO:0000313" key="1">
    <source>
        <dbReference type="EMBL" id="RQT33469.1"/>
    </source>
</evidence>